<proteinExistence type="predicted"/>
<gene>
    <name evidence="1" type="ORF">MGWOODY_Mmi587</name>
</gene>
<reference evidence="1" key="1">
    <citation type="submission" date="2015-10" db="EMBL/GenBank/DDBJ databases">
        <authorList>
            <person name="Gilbert D.G."/>
        </authorList>
    </citation>
    <scope>NUCLEOTIDE SEQUENCE</scope>
</reference>
<accession>A0A170QCJ0</accession>
<sequence length="39" mass="4690">MPQFRTHHFKYIADATEQRKVSQNRVLALAFIFKVKIKK</sequence>
<organism evidence="1">
    <name type="scientific">hydrothermal vent metagenome</name>
    <dbReference type="NCBI Taxonomy" id="652676"/>
    <lineage>
        <taxon>unclassified sequences</taxon>
        <taxon>metagenomes</taxon>
        <taxon>ecological metagenomes</taxon>
    </lineage>
</organism>
<dbReference type="EMBL" id="FAXC01000194">
    <property type="protein sequence ID" value="CUV09181.1"/>
    <property type="molecule type" value="Genomic_DNA"/>
</dbReference>
<dbReference type="AlphaFoldDB" id="A0A170QCJ0"/>
<protein>
    <submittedName>
        <fullName evidence="1">Uncharacterized protein</fullName>
    </submittedName>
</protein>
<evidence type="ECO:0000313" key="1">
    <source>
        <dbReference type="EMBL" id="CUV09181.1"/>
    </source>
</evidence>
<name>A0A170QCJ0_9ZZZZ</name>